<keyword evidence="15 16" id="KW-0456">Lyase</keyword>
<evidence type="ECO:0000256" key="13">
    <source>
        <dbReference type="ARBA" id="ARBA00023136"/>
    </source>
</evidence>
<keyword evidence="9" id="KW-0067">ATP-binding</keyword>
<feature type="non-terminal residue" evidence="19">
    <location>
        <position position="845"/>
    </location>
</feature>
<dbReference type="GO" id="GO:0046872">
    <property type="term" value="F:metal ion binding"/>
    <property type="evidence" value="ECO:0007669"/>
    <property type="project" value="UniProtKB-KW"/>
</dbReference>
<dbReference type="InterPro" id="IPR029787">
    <property type="entry name" value="Nucleotide_cyclase"/>
</dbReference>
<dbReference type="EC" id="4.6.1.1" evidence="4"/>
<keyword evidence="13 17" id="KW-0472">Membrane</keyword>
<dbReference type="FunFam" id="3.30.70.1230:FF:000002">
    <property type="entry name" value="Adenylate cyclase"/>
    <property type="match status" value="1"/>
</dbReference>
<keyword evidence="7" id="KW-0677">Repeat</keyword>
<dbReference type="GO" id="GO:0035556">
    <property type="term" value="P:intracellular signal transduction"/>
    <property type="evidence" value="ECO:0007669"/>
    <property type="project" value="InterPro"/>
</dbReference>
<feature type="domain" description="Guanylate cyclase" evidence="18">
    <location>
        <begin position="654"/>
        <end position="798"/>
    </location>
</feature>
<dbReference type="Pfam" id="PF16214">
    <property type="entry name" value="AC_N"/>
    <property type="match status" value="1"/>
</dbReference>
<feature type="transmembrane region" description="Helical" evidence="17">
    <location>
        <begin position="452"/>
        <end position="470"/>
    </location>
</feature>
<comment type="subcellular location">
    <subcellularLocation>
        <location evidence="3">Membrane</location>
        <topology evidence="3">Multi-pass membrane protein</topology>
    </subcellularLocation>
</comment>
<gene>
    <name evidence="19" type="ORF">L798_01415</name>
</gene>
<keyword evidence="20" id="KW-1185">Reference proteome</keyword>
<name>A0A067REV3_ZOONE</name>
<dbReference type="PANTHER" id="PTHR45627:SF26">
    <property type="entry name" value="ADENYLATE CYCLASE TYPE 1"/>
    <property type="match status" value="1"/>
</dbReference>
<dbReference type="CDD" id="cd07302">
    <property type="entry name" value="CHD"/>
    <property type="match status" value="2"/>
</dbReference>
<evidence type="ECO:0000256" key="11">
    <source>
        <dbReference type="ARBA" id="ARBA00022989"/>
    </source>
</evidence>
<dbReference type="Gene3D" id="3.30.70.1230">
    <property type="entry name" value="Nucleotide cyclase"/>
    <property type="match status" value="2"/>
</dbReference>
<feature type="transmembrane region" description="Helical" evidence="17">
    <location>
        <begin position="566"/>
        <end position="585"/>
    </location>
</feature>
<dbReference type="GO" id="GO:0004016">
    <property type="term" value="F:adenylate cyclase activity"/>
    <property type="evidence" value="ECO:0007669"/>
    <property type="project" value="UniProtKB-EC"/>
</dbReference>
<dbReference type="GO" id="GO:0005524">
    <property type="term" value="F:ATP binding"/>
    <property type="evidence" value="ECO:0007669"/>
    <property type="project" value="UniProtKB-KW"/>
</dbReference>
<dbReference type="STRING" id="136037.A0A067REV3"/>
<dbReference type="OMA" id="WAWSSQS"/>
<feature type="transmembrane region" description="Helical" evidence="17">
    <location>
        <begin position="534"/>
        <end position="554"/>
    </location>
</feature>
<proteinExistence type="inferred from homology"/>
<evidence type="ECO:0000256" key="14">
    <source>
        <dbReference type="ARBA" id="ARBA00023180"/>
    </source>
</evidence>
<evidence type="ECO:0000256" key="4">
    <source>
        <dbReference type="ARBA" id="ARBA00012201"/>
    </source>
</evidence>
<keyword evidence="12" id="KW-0115">cAMP biosynthesis</keyword>
<dbReference type="InterPro" id="IPR032628">
    <property type="entry name" value="AC_N"/>
</dbReference>
<dbReference type="InterPro" id="IPR009398">
    <property type="entry name" value="Adcy_conserved_dom"/>
</dbReference>
<evidence type="ECO:0000313" key="19">
    <source>
        <dbReference type="EMBL" id="KDR22421.1"/>
    </source>
</evidence>
<dbReference type="eggNOG" id="KOG3619">
    <property type="taxonomic scope" value="Eukaryota"/>
</dbReference>
<feature type="non-terminal residue" evidence="19">
    <location>
        <position position="1"/>
    </location>
</feature>
<dbReference type="PROSITE" id="PS50125">
    <property type="entry name" value="GUANYLATE_CYCLASE_2"/>
    <property type="match status" value="2"/>
</dbReference>
<dbReference type="SMART" id="SM00044">
    <property type="entry name" value="CYCc"/>
    <property type="match status" value="2"/>
</dbReference>
<dbReference type="InterPro" id="IPR001054">
    <property type="entry name" value="A/G_cyclase"/>
</dbReference>
<accession>A0A067REV3</accession>
<evidence type="ECO:0000256" key="3">
    <source>
        <dbReference type="ARBA" id="ARBA00004141"/>
    </source>
</evidence>
<keyword evidence="10" id="KW-0460">Magnesium</keyword>
<feature type="transmembrane region" description="Helical" evidence="17">
    <location>
        <begin position="506"/>
        <end position="527"/>
    </location>
</feature>
<dbReference type="EMBL" id="KK852507">
    <property type="protein sequence ID" value="KDR22421.1"/>
    <property type="molecule type" value="Genomic_DNA"/>
</dbReference>
<evidence type="ECO:0000259" key="18">
    <source>
        <dbReference type="PROSITE" id="PS50125"/>
    </source>
</evidence>
<evidence type="ECO:0000256" key="7">
    <source>
        <dbReference type="ARBA" id="ARBA00022737"/>
    </source>
</evidence>
<evidence type="ECO:0000256" key="8">
    <source>
        <dbReference type="ARBA" id="ARBA00022741"/>
    </source>
</evidence>
<feature type="transmembrane region" description="Helical" evidence="17">
    <location>
        <begin position="417"/>
        <end position="440"/>
    </location>
</feature>
<evidence type="ECO:0000256" key="2">
    <source>
        <dbReference type="ARBA" id="ARBA00001946"/>
    </source>
</evidence>
<dbReference type="InterPro" id="IPR018297">
    <property type="entry name" value="A/G_cyclase_CS"/>
</dbReference>
<dbReference type="GO" id="GO:0006171">
    <property type="term" value="P:cAMP biosynthetic process"/>
    <property type="evidence" value="ECO:0007669"/>
    <property type="project" value="UniProtKB-KW"/>
</dbReference>
<keyword evidence="14" id="KW-0325">Glycoprotein</keyword>
<keyword evidence="6" id="KW-0479">Metal-binding</keyword>
<comment type="catalytic activity">
    <reaction evidence="1">
        <text>ATP = 3',5'-cyclic AMP + diphosphate</text>
        <dbReference type="Rhea" id="RHEA:15389"/>
        <dbReference type="ChEBI" id="CHEBI:30616"/>
        <dbReference type="ChEBI" id="CHEBI:33019"/>
        <dbReference type="ChEBI" id="CHEBI:58165"/>
        <dbReference type="EC" id="4.6.1.1"/>
    </reaction>
</comment>
<evidence type="ECO:0000256" key="17">
    <source>
        <dbReference type="SAM" id="Phobius"/>
    </source>
</evidence>
<evidence type="ECO:0000256" key="5">
    <source>
        <dbReference type="ARBA" id="ARBA00022692"/>
    </source>
</evidence>
<evidence type="ECO:0000256" key="15">
    <source>
        <dbReference type="ARBA" id="ARBA00023239"/>
    </source>
</evidence>
<dbReference type="PANTHER" id="PTHR45627">
    <property type="entry name" value="ADENYLATE CYCLASE TYPE 1"/>
    <property type="match status" value="1"/>
</dbReference>
<dbReference type="SUPFAM" id="SSF55073">
    <property type="entry name" value="Nucleotide cyclase"/>
    <property type="match status" value="2"/>
</dbReference>
<evidence type="ECO:0000256" key="6">
    <source>
        <dbReference type="ARBA" id="ARBA00022723"/>
    </source>
</evidence>
<evidence type="ECO:0000256" key="10">
    <source>
        <dbReference type="ARBA" id="ARBA00022842"/>
    </source>
</evidence>
<dbReference type="Proteomes" id="UP000027135">
    <property type="component" value="Unassembled WGS sequence"/>
</dbReference>
<reference evidence="19 20" key="1">
    <citation type="journal article" date="2014" name="Nat. Commun.">
        <title>Molecular traces of alternative social organization in a termite genome.</title>
        <authorList>
            <person name="Terrapon N."/>
            <person name="Li C."/>
            <person name="Robertson H.M."/>
            <person name="Ji L."/>
            <person name="Meng X."/>
            <person name="Booth W."/>
            <person name="Chen Z."/>
            <person name="Childers C.P."/>
            <person name="Glastad K.M."/>
            <person name="Gokhale K."/>
            <person name="Gowin J."/>
            <person name="Gronenberg W."/>
            <person name="Hermansen R.A."/>
            <person name="Hu H."/>
            <person name="Hunt B.G."/>
            <person name="Huylmans A.K."/>
            <person name="Khalil S.M."/>
            <person name="Mitchell R.D."/>
            <person name="Munoz-Torres M.C."/>
            <person name="Mustard J.A."/>
            <person name="Pan H."/>
            <person name="Reese J.T."/>
            <person name="Scharf M.E."/>
            <person name="Sun F."/>
            <person name="Vogel H."/>
            <person name="Xiao J."/>
            <person name="Yang W."/>
            <person name="Yang Z."/>
            <person name="Yang Z."/>
            <person name="Zhou J."/>
            <person name="Zhu J."/>
            <person name="Brent C.S."/>
            <person name="Elsik C.G."/>
            <person name="Goodisman M.A."/>
            <person name="Liberles D.A."/>
            <person name="Roe R.M."/>
            <person name="Vargo E.L."/>
            <person name="Vilcinskas A."/>
            <person name="Wang J."/>
            <person name="Bornberg-Bauer E."/>
            <person name="Korb J."/>
            <person name="Zhang G."/>
            <person name="Liebig J."/>
        </authorList>
    </citation>
    <scope>NUCLEOTIDE SEQUENCE [LARGE SCALE GENOMIC DNA]</scope>
    <source>
        <tissue evidence="19">Whole organism</tissue>
    </source>
</reference>
<evidence type="ECO:0000256" key="9">
    <source>
        <dbReference type="ARBA" id="ARBA00022840"/>
    </source>
</evidence>
<evidence type="ECO:0000256" key="12">
    <source>
        <dbReference type="ARBA" id="ARBA00022998"/>
    </source>
</evidence>
<dbReference type="InParanoid" id="A0A067REV3"/>
<evidence type="ECO:0000256" key="16">
    <source>
        <dbReference type="RuleBase" id="RU000405"/>
    </source>
</evidence>
<comment type="similarity">
    <text evidence="16">Belongs to the adenylyl cyclase class-4/guanylyl cyclase family.</text>
</comment>
<dbReference type="AlphaFoldDB" id="A0A067REV3"/>
<dbReference type="Pfam" id="PF06327">
    <property type="entry name" value="Adcy_cons_dom"/>
    <property type="match status" value="1"/>
</dbReference>
<protein>
    <recommendedName>
        <fullName evidence="4">adenylate cyclase</fullName>
        <ecNumber evidence="4">4.6.1.1</ecNumber>
    </recommendedName>
</protein>
<comment type="cofactor">
    <cofactor evidence="2">
        <name>Mg(2+)</name>
        <dbReference type="ChEBI" id="CHEBI:18420"/>
    </cofactor>
</comment>
<dbReference type="PROSITE" id="PS00452">
    <property type="entry name" value="GUANYLATE_CYCLASE_1"/>
    <property type="match status" value="2"/>
</dbReference>
<dbReference type="Pfam" id="PF00211">
    <property type="entry name" value="Guanylate_cyc"/>
    <property type="match status" value="2"/>
</dbReference>
<organism evidence="19 20">
    <name type="scientific">Zootermopsis nevadensis</name>
    <name type="common">Dampwood termite</name>
    <dbReference type="NCBI Taxonomy" id="136037"/>
    <lineage>
        <taxon>Eukaryota</taxon>
        <taxon>Metazoa</taxon>
        <taxon>Ecdysozoa</taxon>
        <taxon>Arthropoda</taxon>
        <taxon>Hexapoda</taxon>
        <taxon>Insecta</taxon>
        <taxon>Pterygota</taxon>
        <taxon>Neoptera</taxon>
        <taxon>Polyneoptera</taxon>
        <taxon>Dictyoptera</taxon>
        <taxon>Blattodea</taxon>
        <taxon>Blattoidea</taxon>
        <taxon>Termitoidae</taxon>
        <taxon>Termopsidae</taxon>
        <taxon>Zootermopsis</taxon>
    </lineage>
</organism>
<dbReference type="GO" id="GO:0007189">
    <property type="term" value="P:adenylate cyclase-activating G protein-coupled receptor signaling pathway"/>
    <property type="evidence" value="ECO:0007669"/>
    <property type="project" value="TreeGrafter"/>
</dbReference>
<evidence type="ECO:0000256" key="1">
    <source>
        <dbReference type="ARBA" id="ARBA00001593"/>
    </source>
</evidence>
<feature type="domain" description="Guanylate cyclase" evidence="18">
    <location>
        <begin position="88"/>
        <end position="215"/>
    </location>
</feature>
<keyword evidence="5 17" id="KW-0812">Transmembrane</keyword>
<dbReference type="GO" id="GO:0005886">
    <property type="term" value="C:plasma membrane"/>
    <property type="evidence" value="ECO:0007669"/>
    <property type="project" value="InterPro"/>
</dbReference>
<keyword evidence="11 17" id="KW-1133">Transmembrane helix</keyword>
<keyword evidence="8" id="KW-0547">Nucleotide-binding</keyword>
<dbReference type="FunFam" id="3.30.70.1230:FF:000001">
    <property type="entry name" value="Adenylate cyclase"/>
    <property type="match status" value="1"/>
</dbReference>
<evidence type="ECO:0000313" key="20">
    <source>
        <dbReference type="Proteomes" id="UP000027135"/>
    </source>
</evidence>
<feature type="transmembrane region" description="Helical" evidence="17">
    <location>
        <begin position="389"/>
        <end position="411"/>
    </location>
</feature>
<sequence length="845" mass="95825">ANVIVFVCVNVVGVFMHNLMEHAQRKAFLDTRNCIAARLEMEDENEKLERLLLSVLPQHVAMEMKADIISPVEGQFHKIYIQRHENVSILFADIVGFTVLASQCTAQELVRLLNELFGRFDQLANDNHCLRIKILGDCYYCVSGLPEPRSDHAHCTVEMGLDMIDAIASVVEATDVQLNMRVGIHSGRVLCGVLGLRKWQYDVWSNDVTLANNMEAGGEAGRVHITQATLDYLGGEYEVEAGHGGTRNQYLRDHSVATYFIVPPARRRKVRSALGAAQRRKLSFKNVSSVVVQLLHSIKYSMEVPFSNIATPGDHKANAARKNKVTEKFKRPFKKRHSSVYHQPSNRVNKYLAQAIDARSVDREKSTHVSLITLCFKDREKENQVGGSYIFSTYAASKILLLLIGGLQAVILPRTIILLLLFLTAFIWVSVVLMLLLAVRLRWILWDISQSFVLRLAITVFTIVLIYTVAQVNVFTCRWDVPCPVQSTANVTLDTSTYHDHRACPLPQYIILSCTLGYMAIAVFLRLPILVKGVLLIVMATIYILLIELSHSALFHCYDHRVSSVVPQHILGVVYVLMFLLVVVIHGRQMEWTARLDFLWQIQANEEKREMDALQHSNKRILFNLLPAHVATHFLDNQFRNNMDLYHQSYSRVGVVFASITNYHEFYIELDGNNQGVECLRLLNEIIADFDELLGEERFKAIDKIKTVGSTYMAAIGLMPDLRILDEDETTAGFYLSTLVEFVFAMRDKLLNINENSYNNFMLRVGINIGPVVAGVIGARKPQYDIWGNTVNVASRMDSTGLPNHTQVTEEVYQVLKNFPYEFQCRGKVKVKGKGDMTTYFLTDR</sequence>